<accession>A0A0F9HTU5</accession>
<proteinExistence type="predicted"/>
<name>A0A0F9HTU5_9ZZZZ</name>
<protein>
    <submittedName>
        <fullName evidence="2">Uncharacterized protein</fullName>
    </submittedName>
</protein>
<dbReference type="AlphaFoldDB" id="A0A0F9HTU5"/>
<evidence type="ECO:0000313" key="2">
    <source>
        <dbReference type="EMBL" id="KKL85130.1"/>
    </source>
</evidence>
<evidence type="ECO:0000256" key="1">
    <source>
        <dbReference type="SAM" id="MobiDB-lite"/>
    </source>
</evidence>
<organism evidence="2">
    <name type="scientific">marine sediment metagenome</name>
    <dbReference type="NCBI Taxonomy" id="412755"/>
    <lineage>
        <taxon>unclassified sequences</taxon>
        <taxon>metagenomes</taxon>
        <taxon>ecological metagenomes</taxon>
    </lineage>
</organism>
<feature type="region of interest" description="Disordered" evidence="1">
    <location>
        <begin position="584"/>
        <end position="611"/>
    </location>
</feature>
<feature type="non-terminal residue" evidence="2">
    <location>
        <position position="1"/>
    </location>
</feature>
<gene>
    <name evidence="2" type="ORF">LCGC14_1957800</name>
</gene>
<reference evidence="2" key="1">
    <citation type="journal article" date="2015" name="Nature">
        <title>Complex archaea that bridge the gap between prokaryotes and eukaryotes.</title>
        <authorList>
            <person name="Spang A."/>
            <person name="Saw J.H."/>
            <person name="Jorgensen S.L."/>
            <person name="Zaremba-Niedzwiedzka K."/>
            <person name="Martijn J."/>
            <person name="Lind A.E."/>
            <person name="van Eijk R."/>
            <person name="Schleper C."/>
            <person name="Guy L."/>
            <person name="Ettema T.J."/>
        </authorList>
    </citation>
    <scope>NUCLEOTIDE SEQUENCE</scope>
</reference>
<dbReference type="EMBL" id="LAZR01021493">
    <property type="protein sequence ID" value="KKL85130.1"/>
    <property type="molecule type" value="Genomic_DNA"/>
</dbReference>
<comment type="caution">
    <text evidence="2">The sequence shown here is derived from an EMBL/GenBank/DDBJ whole genome shotgun (WGS) entry which is preliminary data.</text>
</comment>
<dbReference type="InterPro" id="IPR056909">
    <property type="entry name" value="SU10_portal"/>
</dbReference>
<dbReference type="Pfam" id="PF23899">
    <property type="entry name" value="SU10_portal"/>
    <property type="match status" value="1"/>
</dbReference>
<sequence>QNTISDRSSLEDDWTDRMEQWRAKLPTDEKTFPWPGASNIVYPLTAIHVDPVYSDFMAIFHASNDFWHAVPERPDRVAAANTIREGMSRINRDFLRMRQVNKAGFLYNVILGTSIYKSHWIQHDAARRSYDFNTGQSRKRLDIKSQPRVDHVPLQHFYIPANSWEIDPDAPVGGARWVAQKFHLRPGKLQELGKSTTSIEPPYDKEAVDFIMDWVVSLTDEDKVDAKIKKEDNYEPFQDRKIELFEVWARYDVDNDGIEEDVVAIYHVRSNTILRTIHNPFQHGRRPFYRLQYLPSFGFYGMGMSEIDEWSQTAMDKMLNAQIDNLMVVNTRMYQAPLGSEIMPGEPIYPGKIWFTQPGETVGEIKLGDIYPSLPQTMSAILQWSEQRTGVSELRQGNITGLPSRTPASTVLSILREGNKRFDMIVSNMREPFNDMGRDLILNMAQFCPEDPIRWERYFKSTLGDEQAAEFLNVLEEIRSGGEDTVEQYGILVQAQSGASNKEIEKQSFVGMLQLVSQIYPQILQTAQLVGDPQLVQETAMAAYKGGVELLTRLMEKFDIQNPEEYLPNIQAISALQEAQQAGGQGFGGQQQQQVPFSPQPQPGALGQFGL</sequence>